<dbReference type="Proteomes" id="UP001150569">
    <property type="component" value="Unassembled WGS sequence"/>
</dbReference>
<dbReference type="OrthoDB" id="70250at2759"/>
<sequence>MNLLTWPQLVLFSFGVGYFTRHFDLITFTRDFVEALPDTAHKSLLMLCLLGICLVFLAIVIPLERIAEFEHGSSLDYHHHSSAREQLKRRGSF</sequence>
<proteinExistence type="predicted"/>
<evidence type="ECO:0000313" key="3">
    <source>
        <dbReference type="Proteomes" id="UP001150569"/>
    </source>
</evidence>
<accession>A0A9W8AFF3</accession>
<evidence type="ECO:0000313" key="2">
    <source>
        <dbReference type="EMBL" id="KAJ1925172.1"/>
    </source>
</evidence>
<feature type="transmembrane region" description="Helical" evidence="1">
    <location>
        <begin position="43"/>
        <end position="63"/>
    </location>
</feature>
<evidence type="ECO:0000256" key="1">
    <source>
        <dbReference type="SAM" id="Phobius"/>
    </source>
</evidence>
<reference evidence="2" key="1">
    <citation type="submission" date="2022-07" db="EMBL/GenBank/DDBJ databases">
        <title>Phylogenomic reconstructions and comparative analyses of Kickxellomycotina fungi.</title>
        <authorList>
            <person name="Reynolds N.K."/>
            <person name="Stajich J.E."/>
            <person name="Barry K."/>
            <person name="Grigoriev I.V."/>
            <person name="Crous P."/>
            <person name="Smith M.E."/>
        </authorList>
    </citation>
    <scope>NUCLEOTIDE SEQUENCE</scope>
    <source>
        <strain evidence="2">RSA 861</strain>
    </source>
</reference>
<protein>
    <submittedName>
        <fullName evidence="2">Uncharacterized protein</fullName>
    </submittedName>
</protein>
<gene>
    <name evidence="2" type="ORF">IWQ60_004732</name>
</gene>
<keyword evidence="1" id="KW-0812">Transmembrane</keyword>
<keyword evidence="1" id="KW-0472">Membrane</keyword>
<keyword evidence="3" id="KW-1185">Reference proteome</keyword>
<organism evidence="2 3">
    <name type="scientific">Tieghemiomyces parasiticus</name>
    <dbReference type="NCBI Taxonomy" id="78921"/>
    <lineage>
        <taxon>Eukaryota</taxon>
        <taxon>Fungi</taxon>
        <taxon>Fungi incertae sedis</taxon>
        <taxon>Zoopagomycota</taxon>
        <taxon>Kickxellomycotina</taxon>
        <taxon>Dimargaritomycetes</taxon>
        <taxon>Dimargaritales</taxon>
        <taxon>Dimargaritaceae</taxon>
        <taxon>Tieghemiomyces</taxon>
    </lineage>
</organism>
<comment type="caution">
    <text evidence="2">The sequence shown here is derived from an EMBL/GenBank/DDBJ whole genome shotgun (WGS) entry which is preliminary data.</text>
</comment>
<keyword evidence="1" id="KW-1133">Transmembrane helix</keyword>
<dbReference type="EMBL" id="JANBPT010000236">
    <property type="protein sequence ID" value="KAJ1925172.1"/>
    <property type="molecule type" value="Genomic_DNA"/>
</dbReference>
<name>A0A9W8AFF3_9FUNG</name>
<dbReference type="AlphaFoldDB" id="A0A9W8AFF3"/>